<reference evidence="1" key="2">
    <citation type="journal article" date="2023" name="IMA Fungus">
        <title>Comparative genomic study of the Penicillium genus elucidates a diverse pangenome and 15 lateral gene transfer events.</title>
        <authorList>
            <person name="Petersen C."/>
            <person name="Sorensen T."/>
            <person name="Nielsen M.R."/>
            <person name="Sondergaard T.E."/>
            <person name="Sorensen J.L."/>
            <person name="Fitzpatrick D.A."/>
            <person name="Frisvad J.C."/>
            <person name="Nielsen K.L."/>
        </authorList>
    </citation>
    <scope>NUCLEOTIDE SEQUENCE</scope>
    <source>
        <strain evidence="1">IBT 35675</strain>
    </source>
</reference>
<evidence type="ECO:0000313" key="1">
    <source>
        <dbReference type="EMBL" id="KAJ5361556.1"/>
    </source>
</evidence>
<organism evidence="1 2">
    <name type="scientific">Penicillium brevicompactum</name>
    <dbReference type="NCBI Taxonomy" id="5074"/>
    <lineage>
        <taxon>Eukaryota</taxon>
        <taxon>Fungi</taxon>
        <taxon>Dikarya</taxon>
        <taxon>Ascomycota</taxon>
        <taxon>Pezizomycotina</taxon>
        <taxon>Eurotiomycetes</taxon>
        <taxon>Eurotiomycetidae</taxon>
        <taxon>Eurotiales</taxon>
        <taxon>Aspergillaceae</taxon>
        <taxon>Penicillium</taxon>
    </lineage>
</organism>
<dbReference type="EMBL" id="JAPZBR010000002">
    <property type="protein sequence ID" value="KAJ5361556.1"/>
    <property type="molecule type" value="Genomic_DNA"/>
</dbReference>
<accession>A0A9W9V0E5</accession>
<gene>
    <name evidence="1" type="ORF">N7541_002400</name>
</gene>
<protein>
    <recommendedName>
        <fullName evidence="3">F-box domain-containing protein</fullName>
    </recommendedName>
</protein>
<comment type="caution">
    <text evidence="1">The sequence shown here is derived from an EMBL/GenBank/DDBJ whole genome shotgun (WGS) entry which is preliminary data.</text>
</comment>
<dbReference type="AlphaFoldDB" id="A0A9W9V0E5"/>
<evidence type="ECO:0000313" key="2">
    <source>
        <dbReference type="Proteomes" id="UP001148299"/>
    </source>
</evidence>
<reference evidence="1" key="1">
    <citation type="submission" date="2022-12" db="EMBL/GenBank/DDBJ databases">
        <authorList>
            <person name="Petersen C."/>
        </authorList>
    </citation>
    <scope>NUCLEOTIDE SEQUENCE</scope>
    <source>
        <strain evidence="1">IBT 35675</strain>
    </source>
</reference>
<proteinExistence type="predicted"/>
<evidence type="ECO:0008006" key="3">
    <source>
        <dbReference type="Google" id="ProtNLM"/>
    </source>
</evidence>
<dbReference type="Proteomes" id="UP001148299">
    <property type="component" value="Unassembled WGS sequence"/>
</dbReference>
<name>A0A9W9V0E5_PENBR</name>
<keyword evidence="2" id="KW-1185">Reference proteome</keyword>
<sequence length="512" mass="58476">MPRQPKLPAEILHMICAASDYATLPQVSLVSRALHTIVEEYLWAEFKCEGTSSLIPFIRSIRGRPELSLLVKHVNIRLSGNAPSYENPARCPPIKVPESAVRLLVTATPAIDSQWASLIRAGDPGAFIALVISLLPNLITIRIHTRSMDDLDMLCHHFHLTCNSEHHAAQLAARSQKDSPQTLSPPVLSPWPTWAVGPDSSYAYQHLREVHIISNDRIPEVPFKGSPTHKGNFLGLFYLPSLEHITAPIDTGRWELDWGHPNPPKAVHIKSLDLTVVSEESLRPVLDATPSLEKLVWDWGPKFYDNFDSGQRKILWLIQVREGLLKVSHTLKHLEITASSQRWDPKNEEPEKFAWIAHDGDYAIFKALNNLETLQVPFVFLLGFFGDLDRRLSLDGLLPSELEHLIINDCLINILYPAYRGWHYEDFIEILRSYLSNWASITPRIRSLRLRFNIQDTSWVPQSILDLATDAGIDFQVEYRRDIVMEKKTISYMTSKYEYGEGQFRQFRNFNV</sequence>